<dbReference type="Proteomes" id="UP000054217">
    <property type="component" value="Unassembled WGS sequence"/>
</dbReference>
<organism evidence="1 2">
    <name type="scientific">Pisolithus tinctorius Marx 270</name>
    <dbReference type="NCBI Taxonomy" id="870435"/>
    <lineage>
        <taxon>Eukaryota</taxon>
        <taxon>Fungi</taxon>
        <taxon>Dikarya</taxon>
        <taxon>Basidiomycota</taxon>
        <taxon>Agaricomycotina</taxon>
        <taxon>Agaricomycetes</taxon>
        <taxon>Agaricomycetidae</taxon>
        <taxon>Boletales</taxon>
        <taxon>Sclerodermatineae</taxon>
        <taxon>Pisolithaceae</taxon>
        <taxon>Pisolithus</taxon>
    </lineage>
</organism>
<evidence type="ECO:0000313" key="1">
    <source>
        <dbReference type="EMBL" id="KIN94423.1"/>
    </source>
</evidence>
<evidence type="ECO:0000313" key="2">
    <source>
        <dbReference type="Proteomes" id="UP000054217"/>
    </source>
</evidence>
<gene>
    <name evidence="1" type="ORF">M404DRAFT_383752</name>
</gene>
<dbReference type="EMBL" id="KN832098">
    <property type="protein sequence ID" value="KIN94423.1"/>
    <property type="molecule type" value="Genomic_DNA"/>
</dbReference>
<sequence>MPSLRGQINVAKIKTSLEGAQVWSRDLGWTAHKELKLLMYLRGKCLNPFRRLLTKSRTRLANSPVLQQLLDLHHGPCHRLSDLSNATRPHAYLLLVEKKSID</sequence>
<dbReference type="InParanoid" id="A0A0C3NG38"/>
<reference evidence="2" key="2">
    <citation type="submission" date="2015-01" db="EMBL/GenBank/DDBJ databases">
        <title>Evolutionary Origins and Diversification of the Mycorrhizal Mutualists.</title>
        <authorList>
            <consortium name="DOE Joint Genome Institute"/>
            <consortium name="Mycorrhizal Genomics Consortium"/>
            <person name="Kohler A."/>
            <person name="Kuo A."/>
            <person name="Nagy L.G."/>
            <person name="Floudas D."/>
            <person name="Copeland A."/>
            <person name="Barry K.W."/>
            <person name="Cichocki N."/>
            <person name="Veneault-Fourrey C."/>
            <person name="LaButti K."/>
            <person name="Lindquist E.A."/>
            <person name="Lipzen A."/>
            <person name="Lundell T."/>
            <person name="Morin E."/>
            <person name="Murat C."/>
            <person name="Riley R."/>
            <person name="Ohm R."/>
            <person name="Sun H."/>
            <person name="Tunlid A."/>
            <person name="Henrissat B."/>
            <person name="Grigoriev I.V."/>
            <person name="Hibbett D.S."/>
            <person name="Martin F."/>
        </authorList>
    </citation>
    <scope>NUCLEOTIDE SEQUENCE [LARGE SCALE GENOMIC DNA]</scope>
    <source>
        <strain evidence="2">Marx 270</strain>
    </source>
</reference>
<reference evidence="1 2" key="1">
    <citation type="submission" date="2014-04" db="EMBL/GenBank/DDBJ databases">
        <authorList>
            <consortium name="DOE Joint Genome Institute"/>
            <person name="Kuo A."/>
            <person name="Kohler A."/>
            <person name="Costa M.D."/>
            <person name="Nagy L.G."/>
            <person name="Floudas D."/>
            <person name="Copeland A."/>
            <person name="Barry K.W."/>
            <person name="Cichocki N."/>
            <person name="Veneault-Fourrey C."/>
            <person name="LaButti K."/>
            <person name="Lindquist E.A."/>
            <person name="Lipzen A."/>
            <person name="Lundell T."/>
            <person name="Morin E."/>
            <person name="Murat C."/>
            <person name="Sun H."/>
            <person name="Tunlid A."/>
            <person name="Henrissat B."/>
            <person name="Grigoriev I.V."/>
            <person name="Hibbett D.S."/>
            <person name="Martin F."/>
            <person name="Nordberg H.P."/>
            <person name="Cantor M.N."/>
            <person name="Hua S.X."/>
        </authorList>
    </citation>
    <scope>NUCLEOTIDE SEQUENCE [LARGE SCALE GENOMIC DNA]</scope>
    <source>
        <strain evidence="1 2">Marx 270</strain>
    </source>
</reference>
<accession>A0A0C3NG38</accession>
<dbReference type="OrthoDB" id="2635432at2759"/>
<dbReference type="AlphaFoldDB" id="A0A0C3NG38"/>
<name>A0A0C3NG38_PISTI</name>
<dbReference type="HOGENOM" id="CLU_2278589_0_0_1"/>
<keyword evidence="2" id="KW-1185">Reference proteome</keyword>
<proteinExistence type="predicted"/>
<protein>
    <submittedName>
        <fullName evidence="1">Uncharacterized protein</fullName>
    </submittedName>
</protein>